<proteinExistence type="predicted"/>
<dbReference type="AlphaFoldDB" id="A0A9P5TZ90"/>
<reference evidence="1" key="1">
    <citation type="submission" date="2020-11" db="EMBL/GenBank/DDBJ databases">
        <authorList>
            <consortium name="DOE Joint Genome Institute"/>
            <person name="Ahrendt S."/>
            <person name="Riley R."/>
            <person name="Andreopoulos W."/>
            <person name="Labutti K."/>
            <person name="Pangilinan J."/>
            <person name="Ruiz-Duenas F.J."/>
            <person name="Barrasa J.M."/>
            <person name="Sanchez-Garcia M."/>
            <person name="Camarero S."/>
            <person name="Miyauchi S."/>
            <person name="Serrano A."/>
            <person name="Linde D."/>
            <person name="Babiker R."/>
            <person name="Drula E."/>
            <person name="Ayuso-Fernandez I."/>
            <person name="Pacheco R."/>
            <person name="Padilla G."/>
            <person name="Ferreira P."/>
            <person name="Barriuso J."/>
            <person name="Kellner H."/>
            <person name="Castanera R."/>
            <person name="Alfaro M."/>
            <person name="Ramirez L."/>
            <person name="Pisabarro A.G."/>
            <person name="Kuo A."/>
            <person name="Tritt A."/>
            <person name="Lipzen A."/>
            <person name="He G."/>
            <person name="Yan M."/>
            <person name="Ng V."/>
            <person name="Cullen D."/>
            <person name="Martin F."/>
            <person name="Rosso M.-N."/>
            <person name="Henrissat B."/>
            <person name="Hibbett D."/>
            <person name="Martinez A.T."/>
            <person name="Grigoriev I.V."/>
        </authorList>
    </citation>
    <scope>NUCLEOTIDE SEQUENCE</scope>
    <source>
        <strain evidence="1">AH 40177</strain>
    </source>
</reference>
<sequence length="131" mass="15141">MRVITVTVTLELAGLHSCTIRPVDLSFFRRVKRLDFGVRVIFGSFIGILTNERIHDRIQFQIDRRLRRRVQRKLRDTKAERRRVRRDAPVQAVRGPVLLDRVGVLQTVVVIFQRACTPQDLAAQNSLPGLD</sequence>
<keyword evidence="2" id="KW-1185">Reference proteome</keyword>
<gene>
    <name evidence="1" type="ORF">BDP27DRAFT_1371711</name>
</gene>
<dbReference type="EMBL" id="JADNRY010000316">
    <property type="protein sequence ID" value="KAF9059208.1"/>
    <property type="molecule type" value="Genomic_DNA"/>
</dbReference>
<evidence type="ECO:0000313" key="2">
    <source>
        <dbReference type="Proteomes" id="UP000772434"/>
    </source>
</evidence>
<protein>
    <submittedName>
        <fullName evidence="1">Uncharacterized protein</fullName>
    </submittedName>
</protein>
<comment type="caution">
    <text evidence="1">The sequence shown here is derived from an EMBL/GenBank/DDBJ whole genome shotgun (WGS) entry which is preliminary data.</text>
</comment>
<evidence type="ECO:0000313" key="1">
    <source>
        <dbReference type="EMBL" id="KAF9059208.1"/>
    </source>
</evidence>
<accession>A0A9P5TZ90</accession>
<organism evidence="1 2">
    <name type="scientific">Rhodocollybia butyracea</name>
    <dbReference type="NCBI Taxonomy" id="206335"/>
    <lineage>
        <taxon>Eukaryota</taxon>
        <taxon>Fungi</taxon>
        <taxon>Dikarya</taxon>
        <taxon>Basidiomycota</taxon>
        <taxon>Agaricomycotina</taxon>
        <taxon>Agaricomycetes</taxon>
        <taxon>Agaricomycetidae</taxon>
        <taxon>Agaricales</taxon>
        <taxon>Marasmiineae</taxon>
        <taxon>Omphalotaceae</taxon>
        <taxon>Rhodocollybia</taxon>
    </lineage>
</organism>
<dbReference type="Proteomes" id="UP000772434">
    <property type="component" value="Unassembled WGS sequence"/>
</dbReference>
<name>A0A9P5TZ90_9AGAR</name>